<accession>A0A7J7P342</accession>
<dbReference type="AlphaFoldDB" id="A0A7J7P342"/>
<sequence length="100" mass="11345">MVAFASQYALTTFHLPEVNEIKANTDGSSRGNPRRGGYGFVFRDHVGTLLDSKSVVEAFISHNFPWELQSKWSFLKSKMTITVTHTWREANFSCNDCAVR</sequence>
<dbReference type="InterPro" id="IPR012337">
    <property type="entry name" value="RNaseH-like_sf"/>
</dbReference>
<dbReference type="Gene3D" id="3.30.420.10">
    <property type="entry name" value="Ribonuclease H-like superfamily/Ribonuclease H"/>
    <property type="match status" value="1"/>
</dbReference>
<keyword evidence="2" id="KW-1185">Reference proteome</keyword>
<gene>
    <name evidence="1" type="ORF">GIB67_022947</name>
</gene>
<dbReference type="InterPro" id="IPR044730">
    <property type="entry name" value="RNase_H-like_dom_plant"/>
</dbReference>
<organism evidence="1 2">
    <name type="scientific">Kingdonia uniflora</name>
    <dbReference type="NCBI Taxonomy" id="39325"/>
    <lineage>
        <taxon>Eukaryota</taxon>
        <taxon>Viridiplantae</taxon>
        <taxon>Streptophyta</taxon>
        <taxon>Embryophyta</taxon>
        <taxon>Tracheophyta</taxon>
        <taxon>Spermatophyta</taxon>
        <taxon>Magnoliopsida</taxon>
        <taxon>Ranunculales</taxon>
        <taxon>Circaeasteraceae</taxon>
        <taxon>Kingdonia</taxon>
    </lineage>
</organism>
<reference evidence="1 2" key="1">
    <citation type="journal article" date="2020" name="IScience">
        <title>Genome Sequencing of the Endangered Kingdonia uniflora (Circaeasteraceae, Ranunculales) Reveals Potential Mechanisms of Evolutionary Specialization.</title>
        <authorList>
            <person name="Sun Y."/>
            <person name="Deng T."/>
            <person name="Zhang A."/>
            <person name="Moore M.J."/>
            <person name="Landis J.B."/>
            <person name="Lin N."/>
            <person name="Zhang H."/>
            <person name="Zhang X."/>
            <person name="Huang J."/>
            <person name="Zhang X."/>
            <person name="Sun H."/>
            <person name="Wang H."/>
        </authorList>
    </citation>
    <scope>NUCLEOTIDE SEQUENCE [LARGE SCALE GENOMIC DNA]</scope>
    <source>
        <strain evidence="1">TB1705</strain>
        <tissue evidence="1">Leaf</tissue>
    </source>
</reference>
<dbReference type="SUPFAM" id="SSF53098">
    <property type="entry name" value="Ribonuclease H-like"/>
    <property type="match status" value="1"/>
</dbReference>
<comment type="caution">
    <text evidence="1">The sequence shown here is derived from an EMBL/GenBank/DDBJ whole genome shotgun (WGS) entry which is preliminary data.</text>
</comment>
<dbReference type="Proteomes" id="UP000541444">
    <property type="component" value="Unassembled WGS sequence"/>
</dbReference>
<dbReference type="GO" id="GO:0003676">
    <property type="term" value="F:nucleic acid binding"/>
    <property type="evidence" value="ECO:0007669"/>
    <property type="project" value="InterPro"/>
</dbReference>
<dbReference type="EMBL" id="JACGCM010000333">
    <property type="protein sequence ID" value="KAF6173588.1"/>
    <property type="molecule type" value="Genomic_DNA"/>
</dbReference>
<dbReference type="InterPro" id="IPR036397">
    <property type="entry name" value="RNaseH_sf"/>
</dbReference>
<evidence type="ECO:0000313" key="1">
    <source>
        <dbReference type="EMBL" id="KAF6173588.1"/>
    </source>
</evidence>
<protein>
    <recommendedName>
        <fullName evidence="3">RNase H type-1 domain-containing protein</fullName>
    </recommendedName>
</protein>
<feature type="non-terminal residue" evidence="1">
    <location>
        <position position="1"/>
    </location>
</feature>
<proteinExistence type="predicted"/>
<evidence type="ECO:0008006" key="3">
    <source>
        <dbReference type="Google" id="ProtNLM"/>
    </source>
</evidence>
<dbReference type="CDD" id="cd06222">
    <property type="entry name" value="RNase_H_like"/>
    <property type="match status" value="1"/>
</dbReference>
<name>A0A7J7P342_9MAGN</name>
<evidence type="ECO:0000313" key="2">
    <source>
        <dbReference type="Proteomes" id="UP000541444"/>
    </source>
</evidence>